<accession>A0A8H3J6M5</accession>
<dbReference type="Proteomes" id="UP000664521">
    <property type="component" value="Unassembled WGS sequence"/>
</dbReference>
<organism evidence="2 3">
    <name type="scientific">Heterodermia speciosa</name>
    <dbReference type="NCBI Taxonomy" id="116794"/>
    <lineage>
        <taxon>Eukaryota</taxon>
        <taxon>Fungi</taxon>
        <taxon>Dikarya</taxon>
        <taxon>Ascomycota</taxon>
        <taxon>Pezizomycotina</taxon>
        <taxon>Lecanoromycetes</taxon>
        <taxon>OSLEUM clade</taxon>
        <taxon>Lecanoromycetidae</taxon>
        <taxon>Caliciales</taxon>
        <taxon>Physciaceae</taxon>
        <taxon>Heterodermia</taxon>
    </lineage>
</organism>
<sequence length="117" mass="12956">MAALNAYAHSLSLMKYSVPDSGIKLIILLVANIGHLVLIVMECARRPSTDTLLRRAEDLWNLAERLGTGGPMPDGGWVDVEELGRMARRRAEEADRAVVARLMEEGRGWAGAWREDV</sequence>
<name>A0A8H3J6M5_9LECA</name>
<keyword evidence="1" id="KW-1133">Transmembrane helix</keyword>
<dbReference type="EMBL" id="CAJPDS010000194">
    <property type="protein sequence ID" value="CAF9941438.1"/>
    <property type="molecule type" value="Genomic_DNA"/>
</dbReference>
<proteinExistence type="predicted"/>
<feature type="transmembrane region" description="Helical" evidence="1">
    <location>
        <begin position="23"/>
        <end position="44"/>
    </location>
</feature>
<keyword evidence="1" id="KW-0812">Transmembrane</keyword>
<keyword evidence="3" id="KW-1185">Reference proteome</keyword>
<gene>
    <name evidence="2" type="ORF">HETSPECPRED_003227</name>
</gene>
<evidence type="ECO:0000313" key="2">
    <source>
        <dbReference type="EMBL" id="CAF9941438.1"/>
    </source>
</evidence>
<evidence type="ECO:0000256" key="1">
    <source>
        <dbReference type="SAM" id="Phobius"/>
    </source>
</evidence>
<protein>
    <submittedName>
        <fullName evidence="2">Uncharacterized protein</fullName>
    </submittedName>
</protein>
<reference evidence="2" key="1">
    <citation type="submission" date="2021-03" db="EMBL/GenBank/DDBJ databases">
        <authorList>
            <person name="Tagirdzhanova G."/>
        </authorList>
    </citation>
    <scope>NUCLEOTIDE SEQUENCE</scope>
</reference>
<comment type="caution">
    <text evidence="2">The sequence shown here is derived from an EMBL/GenBank/DDBJ whole genome shotgun (WGS) entry which is preliminary data.</text>
</comment>
<evidence type="ECO:0000313" key="3">
    <source>
        <dbReference type="Proteomes" id="UP000664521"/>
    </source>
</evidence>
<dbReference type="AlphaFoldDB" id="A0A8H3J6M5"/>
<keyword evidence="1" id="KW-0472">Membrane</keyword>